<protein>
    <recommendedName>
        <fullName evidence="3">non-specific serine/threonine protein kinase</fullName>
        <ecNumber evidence="3">2.7.11.1</ecNumber>
    </recommendedName>
</protein>
<evidence type="ECO:0000256" key="3">
    <source>
        <dbReference type="ARBA" id="ARBA00012513"/>
    </source>
</evidence>
<dbReference type="PROSITE" id="PS50108">
    <property type="entry name" value="CRIB"/>
    <property type="match status" value="1"/>
</dbReference>
<dbReference type="SMART" id="SM00285">
    <property type="entry name" value="PBD"/>
    <property type="match status" value="1"/>
</dbReference>
<dbReference type="FunFam" id="3.30.200.20:FF:000705">
    <property type="entry name" value="Non-specific serine/threonine protein kinase"/>
    <property type="match status" value="1"/>
</dbReference>
<feature type="compositionally biased region" description="Polar residues" evidence="12">
    <location>
        <begin position="325"/>
        <end position="339"/>
    </location>
</feature>
<evidence type="ECO:0000256" key="7">
    <source>
        <dbReference type="ARBA" id="ARBA00022741"/>
    </source>
</evidence>
<dbReference type="FunFam" id="1.10.510.10:FF:000768">
    <property type="entry name" value="Non-specific serine/threonine protein kinase"/>
    <property type="match status" value="1"/>
</dbReference>
<evidence type="ECO:0000259" key="14">
    <source>
        <dbReference type="PROSITE" id="PS50108"/>
    </source>
</evidence>
<organism evidence="15 16">
    <name type="scientific">Romanomermis culicivorax</name>
    <name type="common">Nematode worm</name>
    <dbReference type="NCBI Taxonomy" id="13658"/>
    <lineage>
        <taxon>Eukaryota</taxon>
        <taxon>Metazoa</taxon>
        <taxon>Ecdysozoa</taxon>
        <taxon>Nematoda</taxon>
        <taxon>Enoplea</taxon>
        <taxon>Dorylaimia</taxon>
        <taxon>Mermithida</taxon>
        <taxon>Mermithoidea</taxon>
        <taxon>Mermithidae</taxon>
        <taxon>Romanomermis</taxon>
    </lineage>
</organism>
<keyword evidence="10" id="KW-0460">Magnesium</keyword>
<dbReference type="AlphaFoldDB" id="A0A915K327"/>
<feature type="domain" description="CRIB" evidence="14">
    <location>
        <begin position="71"/>
        <end position="84"/>
    </location>
</feature>
<dbReference type="SUPFAM" id="SSF56112">
    <property type="entry name" value="Protein kinase-like (PK-like)"/>
    <property type="match status" value="1"/>
</dbReference>
<dbReference type="Gene3D" id="1.10.510.10">
    <property type="entry name" value="Transferase(Phosphotransferase) domain 1"/>
    <property type="match status" value="1"/>
</dbReference>
<dbReference type="Pfam" id="PF00069">
    <property type="entry name" value="Pkinase"/>
    <property type="match status" value="1"/>
</dbReference>
<dbReference type="GO" id="GO:0004674">
    <property type="term" value="F:protein serine/threonine kinase activity"/>
    <property type="evidence" value="ECO:0007669"/>
    <property type="project" value="UniProtKB-KW"/>
</dbReference>
<keyword evidence="6" id="KW-0479">Metal-binding</keyword>
<dbReference type="PROSITE" id="PS00107">
    <property type="entry name" value="PROTEIN_KINASE_ATP"/>
    <property type="match status" value="1"/>
</dbReference>
<dbReference type="Proteomes" id="UP000887565">
    <property type="component" value="Unplaced"/>
</dbReference>
<dbReference type="Gene3D" id="3.90.810.10">
    <property type="entry name" value="CRIB domain"/>
    <property type="match status" value="1"/>
</dbReference>
<evidence type="ECO:0000313" key="15">
    <source>
        <dbReference type="Proteomes" id="UP000887565"/>
    </source>
</evidence>
<evidence type="ECO:0000256" key="9">
    <source>
        <dbReference type="ARBA" id="ARBA00022840"/>
    </source>
</evidence>
<feature type="compositionally biased region" description="Polar residues" evidence="12">
    <location>
        <begin position="219"/>
        <end position="231"/>
    </location>
</feature>
<dbReference type="PANTHER" id="PTHR45832">
    <property type="entry name" value="SERINE/THREONINE-PROTEIN KINASE SAMKA-RELATED-RELATED"/>
    <property type="match status" value="1"/>
</dbReference>
<dbReference type="GO" id="GO:0046872">
    <property type="term" value="F:metal ion binding"/>
    <property type="evidence" value="ECO:0007669"/>
    <property type="project" value="UniProtKB-KW"/>
</dbReference>
<evidence type="ECO:0000256" key="8">
    <source>
        <dbReference type="ARBA" id="ARBA00022777"/>
    </source>
</evidence>
<feature type="domain" description="Protein kinase" evidence="13">
    <location>
        <begin position="368"/>
        <end position="619"/>
    </location>
</feature>
<evidence type="ECO:0000256" key="1">
    <source>
        <dbReference type="ARBA" id="ARBA00001946"/>
    </source>
</evidence>
<evidence type="ECO:0000256" key="4">
    <source>
        <dbReference type="ARBA" id="ARBA00022527"/>
    </source>
</evidence>
<feature type="region of interest" description="Disordered" evidence="12">
    <location>
        <begin position="219"/>
        <end position="255"/>
    </location>
</feature>
<dbReference type="WBParaSite" id="nRc.2.0.1.t32612-RA">
    <property type="protein sequence ID" value="nRc.2.0.1.t32612-RA"/>
    <property type="gene ID" value="nRc.2.0.1.g32612"/>
</dbReference>
<dbReference type="InterPro" id="IPR011009">
    <property type="entry name" value="Kinase-like_dom_sf"/>
</dbReference>
<feature type="region of interest" description="Disordered" evidence="12">
    <location>
        <begin position="325"/>
        <end position="344"/>
    </location>
</feature>
<dbReference type="InterPro" id="IPR017441">
    <property type="entry name" value="Protein_kinase_ATP_BS"/>
</dbReference>
<dbReference type="InterPro" id="IPR000095">
    <property type="entry name" value="CRIB_dom"/>
</dbReference>
<dbReference type="EC" id="2.7.11.1" evidence="3"/>
<keyword evidence="8" id="KW-0418">Kinase</keyword>
<dbReference type="InterPro" id="IPR033923">
    <property type="entry name" value="PAK_BD"/>
</dbReference>
<evidence type="ECO:0000256" key="2">
    <source>
        <dbReference type="ARBA" id="ARBA00008874"/>
    </source>
</evidence>
<feature type="region of interest" description="Disordered" evidence="12">
    <location>
        <begin position="154"/>
        <end position="176"/>
    </location>
</feature>
<keyword evidence="9 11" id="KW-0067">ATP-binding</keyword>
<evidence type="ECO:0000313" key="16">
    <source>
        <dbReference type="WBParaSite" id="nRc.2.0.1.t32612-RA"/>
    </source>
</evidence>
<dbReference type="InterPro" id="IPR051931">
    <property type="entry name" value="PAK3-like"/>
</dbReference>
<dbReference type="CDD" id="cd01093">
    <property type="entry name" value="CRIB_PAK_like"/>
    <property type="match status" value="1"/>
</dbReference>
<feature type="compositionally biased region" description="Polar residues" evidence="12">
    <location>
        <begin position="167"/>
        <end position="176"/>
    </location>
</feature>
<evidence type="ECO:0000256" key="6">
    <source>
        <dbReference type="ARBA" id="ARBA00022723"/>
    </source>
</evidence>
<keyword evidence="15" id="KW-1185">Reference proteome</keyword>
<evidence type="ECO:0000256" key="10">
    <source>
        <dbReference type="ARBA" id="ARBA00022842"/>
    </source>
</evidence>
<evidence type="ECO:0000256" key="5">
    <source>
        <dbReference type="ARBA" id="ARBA00022679"/>
    </source>
</evidence>
<comment type="similarity">
    <text evidence="2">Belongs to the protein kinase superfamily. STE Ser/Thr protein kinase family. STE20 subfamily.</text>
</comment>
<dbReference type="OMA" id="YPMYPAS"/>
<proteinExistence type="inferred from homology"/>
<dbReference type="InterPro" id="IPR000719">
    <property type="entry name" value="Prot_kinase_dom"/>
</dbReference>
<dbReference type="PROSITE" id="PS50011">
    <property type="entry name" value="PROTEIN_KINASE_DOM"/>
    <property type="match status" value="1"/>
</dbReference>
<comment type="cofactor">
    <cofactor evidence="1">
        <name>Mg(2+)</name>
        <dbReference type="ChEBI" id="CHEBI:18420"/>
    </cofactor>
</comment>
<keyword evidence="4" id="KW-0723">Serine/threonine-protein kinase</keyword>
<accession>A0A915K327</accession>
<evidence type="ECO:0000256" key="12">
    <source>
        <dbReference type="SAM" id="MobiDB-lite"/>
    </source>
</evidence>
<evidence type="ECO:0000259" key="13">
    <source>
        <dbReference type="PROSITE" id="PS50011"/>
    </source>
</evidence>
<evidence type="ECO:0000256" key="11">
    <source>
        <dbReference type="PROSITE-ProRule" id="PRU10141"/>
    </source>
</evidence>
<dbReference type="PANTHER" id="PTHR45832:SF8">
    <property type="entry name" value="PROTEIN KINASE DOMAIN-CONTAINING PROTEIN"/>
    <property type="match status" value="1"/>
</dbReference>
<reference evidence="16" key="1">
    <citation type="submission" date="2022-11" db="UniProtKB">
        <authorList>
            <consortium name="WormBaseParasite"/>
        </authorList>
    </citation>
    <scope>IDENTIFICATION</scope>
</reference>
<dbReference type="Gene3D" id="3.30.200.20">
    <property type="entry name" value="Phosphorylase Kinase, domain 1"/>
    <property type="match status" value="1"/>
</dbReference>
<sequence length="638" mass="70507">WGCPGADILAGAGAAAPGPEQTYNTTLTKCEEGHSSAKETALHTYLDTSIDSSAGQLRFNMFSKKKKRPEISAPSNFEHRIHIQLDQQNGVYTGLPKQWKNLITPDIIKTSRPKPIIDPSIITDVEIMGIKTVVCGDNYEASRVPLLTAAGSNSLRQNSPLGAANRYSGQSSASPSSINRFNAWNSNDKNNNIKINHTADALLSEKFSPAIVQEKFIQNQNQGGTEDNSSLHSKDSRKTSLAHNPYLQHPQLPTATTSIDMPSRLCAVKTPISVVTCDFNGNSSNEPSFNTPIARPVVHDSIHGAAILAVSAPIAVEASTSSLNSTQNSAAPKINNNGRKNGAPRLSHEQFRNALRMVVNKEDPREYLQDFNKIGEGSTGIVCTAVEKNTGNTVAVKRMNLMKQQRRELLFNEVVIMRDYHHPNVVEMYSSHLVGDELWVLMEYLEGGALTDIVTSDQKMDEVQIATVCQQCLSALSFLHQKGVIHRDLKSDSILLSKDGRIKVSDFGFCAQVTPEVPRRRSLVGTPYWMSPEVIARQPYGTEVDIWSFGIMIIEMIKGEPPYYNEPPLDAMRNIRDHALPLLTVPQISRELESFLSRSLIRDVRERATAEELLQHIFLSRAADAKILLPLMRHLGSK</sequence>
<keyword evidence="5" id="KW-0808">Transferase</keyword>
<feature type="binding site" evidence="11">
    <location>
        <position position="397"/>
    </location>
    <ligand>
        <name>ATP</name>
        <dbReference type="ChEBI" id="CHEBI:30616"/>
    </ligand>
</feature>
<dbReference type="InterPro" id="IPR036936">
    <property type="entry name" value="CRIB_dom_sf"/>
</dbReference>
<keyword evidence="7 11" id="KW-0547">Nucleotide-binding</keyword>
<dbReference type="GO" id="GO:0005524">
    <property type="term" value="F:ATP binding"/>
    <property type="evidence" value="ECO:0007669"/>
    <property type="project" value="UniProtKB-UniRule"/>
</dbReference>
<name>A0A915K327_ROMCU</name>
<dbReference type="Pfam" id="PF00786">
    <property type="entry name" value="PBD"/>
    <property type="match status" value="1"/>
</dbReference>